<proteinExistence type="predicted"/>
<dbReference type="EMBL" id="LT963352">
    <property type="protein sequence ID" value="SOR78170.1"/>
    <property type="molecule type" value="Genomic_DNA"/>
</dbReference>
<evidence type="ECO:0000256" key="1">
    <source>
        <dbReference type="SAM" id="SignalP"/>
    </source>
</evidence>
<accession>A0A2N9B495</accession>
<dbReference type="Proteomes" id="UP000235464">
    <property type="component" value="Chromosome I"/>
</dbReference>
<organism evidence="2 3">
    <name type="scientific">Streptomyces chartreusis NRRL 3882</name>
    <dbReference type="NCBI Taxonomy" id="1079985"/>
    <lineage>
        <taxon>Bacteria</taxon>
        <taxon>Bacillati</taxon>
        <taxon>Actinomycetota</taxon>
        <taxon>Actinomycetes</taxon>
        <taxon>Kitasatosporales</taxon>
        <taxon>Streptomycetaceae</taxon>
        <taxon>Streptomyces</taxon>
    </lineage>
</organism>
<evidence type="ECO:0008006" key="4">
    <source>
        <dbReference type="Google" id="ProtNLM"/>
    </source>
</evidence>
<keyword evidence="3" id="KW-1185">Reference proteome</keyword>
<evidence type="ECO:0000313" key="2">
    <source>
        <dbReference type="EMBL" id="SOR78170.1"/>
    </source>
</evidence>
<name>A0A2N9B495_STRCX</name>
<feature type="signal peptide" evidence="1">
    <location>
        <begin position="1"/>
        <end position="29"/>
    </location>
</feature>
<sequence length="165" mass="18038">MNRRHIRMSAVAALAALTLGAAGTTAAQATEQRRTAAAASVTPEEFDPEFEFSSHEAFVSYLDSAEGQQLLREEGLTQAEIAAVYAGDDVAAKGWLDKLKKKALKKAFKALPDSWQKKLTDWAKKGKGYFKEKWNSLPGWVKKALTLGGAISVKTAIEWLIDIIL</sequence>
<gene>
    <name evidence="2" type="ORF">SCNRRL3882_1638</name>
</gene>
<protein>
    <recommendedName>
        <fullName evidence="4">Secreted protein</fullName>
    </recommendedName>
</protein>
<feature type="chain" id="PRO_5014932127" description="Secreted protein" evidence="1">
    <location>
        <begin position="30"/>
        <end position="165"/>
    </location>
</feature>
<reference evidence="3" key="1">
    <citation type="submission" date="2017-11" db="EMBL/GenBank/DDBJ databases">
        <authorList>
            <person name="Wibberg D."/>
        </authorList>
    </citation>
    <scope>NUCLEOTIDE SEQUENCE [LARGE SCALE GENOMIC DNA]</scope>
</reference>
<keyword evidence="1" id="KW-0732">Signal</keyword>
<dbReference type="AlphaFoldDB" id="A0A2N9B495"/>
<evidence type="ECO:0000313" key="3">
    <source>
        <dbReference type="Proteomes" id="UP000235464"/>
    </source>
</evidence>